<dbReference type="PANTHER" id="PTHR39332">
    <property type="entry name" value="BLL4707 PROTEIN"/>
    <property type="match status" value="1"/>
</dbReference>
<dbReference type="InterPro" id="IPR023393">
    <property type="entry name" value="START-like_dom_sf"/>
</dbReference>
<keyword evidence="2" id="KW-1185">Reference proteome</keyword>
<dbReference type="PANTHER" id="PTHR39332:SF7">
    <property type="entry name" value="SRPBCC FAMILY PROTEIN"/>
    <property type="match status" value="1"/>
</dbReference>
<dbReference type="Gene3D" id="3.30.530.20">
    <property type="match status" value="1"/>
</dbReference>
<evidence type="ECO:0000313" key="1">
    <source>
        <dbReference type="EMBL" id="GAA2813468.1"/>
    </source>
</evidence>
<organism evidence="1 2">
    <name type="scientific">Saccharopolyspora taberi</name>
    <dbReference type="NCBI Taxonomy" id="60895"/>
    <lineage>
        <taxon>Bacteria</taxon>
        <taxon>Bacillati</taxon>
        <taxon>Actinomycetota</taxon>
        <taxon>Actinomycetes</taxon>
        <taxon>Pseudonocardiales</taxon>
        <taxon>Pseudonocardiaceae</taxon>
        <taxon>Saccharopolyspora</taxon>
    </lineage>
</organism>
<name>A0ABN3VK78_9PSEU</name>
<dbReference type="InterPro" id="IPR019587">
    <property type="entry name" value="Polyketide_cyclase/dehydratase"/>
</dbReference>
<sequence length="144" mass="15637">MAKSYASAVIPASVDAVWSVVREFNGLPEWHPGVEHSEIEGGGEVVVGCIRALRLADGAPVREQLTHLDDLARSTGYEMLEGPFPIRRYLATVRLAPVTDTGQTFAEWWVDFDAEAADEPELVRTLAGTVFAPGLAALRERFAG</sequence>
<gene>
    <name evidence="1" type="ORF">GCM10010470_56150</name>
</gene>
<protein>
    <submittedName>
        <fullName evidence="1">SRPBCC family protein</fullName>
    </submittedName>
</protein>
<comment type="caution">
    <text evidence="1">The sequence shown here is derived from an EMBL/GenBank/DDBJ whole genome shotgun (WGS) entry which is preliminary data.</text>
</comment>
<proteinExistence type="predicted"/>
<reference evidence="1 2" key="1">
    <citation type="journal article" date="2019" name="Int. J. Syst. Evol. Microbiol.">
        <title>The Global Catalogue of Microorganisms (GCM) 10K type strain sequencing project: providing services to taxonomists for standard genome sequencing and annotation.</title>
        <authorList>
            <consortium name="The Broad Institute Genomics Platform"/>
            <consortium name="The Broad Institute Genome Sequencing Center for Infectious Disease"/>
            <person name="Wu L."/>
            <person name="Ma J."/>
        </authorList>
    </citation>
    <scope>NUCLEOTIDE SEQUENCE [LARGE SCALE GENOMIC DNA]</scope>
    <source>
        <strain evidence="1 2">JCM 9383</strain>
    </source>
</reference>
<dbReference type="EMBL" id="BAAAUX010000026">
    <property type="protein sequence ID" value="GAA2813468.1"/>
    <property type="molecule type" value="Genomic_DNA"/>
</dbReference>
<dbReference type="RefSeq" id="WP_344684788.1">
    <property type="nucleotide sequence ID" value="NZ_BAAAUX010000026.1"/>
</dbReference>
<accession>A0ABN3VK78</accession>
<dbReference type="SUPFAM" id="SSF55961">
    <property type="entry name" value="Bet v1-like"/>
    <property type="match status" value="1"/>
</dbReference>
<evidence type="ECO:0000313" key="2">
    <source>
        <dbReference type="Proteomes" id="UP001500979"/>
    </source>
</evidence>
<dbReference type="Pfam" id="PF10604">
    <property type="entry name" value="Polyketide_cyc2"/>
    <property type="match status" value="1"/>
</dbReference>
<dbReference type="CDD" id="cd07821">
    <property type="entry name" value="PYR_PYL_RCAR_like"/>
    <property type="match status" value="1"/>
</dbReference>
<dbReference type="Proteomes" id="UP001500979">
    <property type="component" value="Unassembled WGS sequence"/>
</dbReference>